<dbReference type="Pfam" id="PF14037">
    <property type="entry name" value="YoqO"/>
    <property type="match status" value="1"/>
</dbReference>
<feature type="transmembrane region" description="Helical" evidence="1">
    <location>
        <begin position="55"/>
        <end position="76"/>
    </location>
</feature>
<evidence type="ECO:0008006" key="4">
    <source>
        <dbReference type="Google" id="ProtNLM"/>
    </source>
</evidence>
<dbReference type="KEGG" id="bteq:G4P54_10810"/>
<dbReference type="EMBL" id="CP048852">
    <property type="protein sequence ID" value="QIW80254.1"/>
    <property type="molecule type" value="Genomic_DNA"/>
</dbReference>
<protein>
    <recommendedName>
        <fullName evidence="4">YoqO family protein</fullName>
    </recommendedName>
</protein>
<dbReference type="InterPro" id="IPR025621">
    <property type="entry name" value="YoqO"/>
</dbReference>
<name>A0A6H0WJD6_9BACI</name>
<keyword evidence="3" id="KW-1185">Reference proteome</keyword>
<keyword evidence="1" id="KW-1133">Transmembrane helix</keyword>
<evidence type="ECO:0000313" key="2">
    <source>
        <dbReference type="EMBL" id="QIW80254.1"/>
    </source>
</evidence>
<sequence length="124" mass="14022">MNQIIGMIGIITSLIVQEFSANDSLTHEIAMACLFVSLIIYHFEYAKDFSKKSLIVLGAIFTALMLGIYQLISLIGDYFDKLNLNMRLIILLEIALIIVLVSIAVNLMKFIANRLRKTPHSKEF</sequence>
<dbReference type="Proteomes" id="UP000501914">
    <property type="component" value="Chromosome"/>
</dbReference>
<keyword evidence="1" id="KW-0812">Transmembrane</keyword>
<keyword evidence="1" id="KW-0472">Membrane</keyword>
<reference evidence="2 3" key="1">
    <citation type="submission" date="2020-02" db="EMBL/GenBank/DDBJ databases">
        <title>Genome sequencing, annotation and comparative genomic analysis of Bacillus tequilensis EA-CB0015, an effective biological control agent against Pseudocercospora fijiensis in banana plants.</title>
        <authorList>
            <person name="Cuellar-Gaviria T.Z."/>
            <person name="Ju K.-S."/>
            <person name="Villegas-Escobar V."/>
        </authorList>
    </citation>
    <scope>NUCLEOTIDE SEQUENCE [LARGE SCALE GENOMIC DNA]</scope>
    <source>
        <strain evidence="2 3">EA-CB0015</strain>
    </source>
</reference>
<proteinExistence type="predicted"/>
<dbReference type="RefSeq" id="WP_167872660.1">
    <property type="nucleotide sequence ID" value="NZ_CP048852.1"/>
</dbReference>
<evidence type="ECO:0000256" key="1">
    <source>
        <dbReference type="SAM" id="Phobius"/>
    </source>
</evidence>
<accession>A0A6H0WJD6</accession>
<evidence type="ECO:0000313" key="3">
    <source>
        <dbReference type="Proteomes" id="UP000501914"/>
    </source>
</evidence>
<dbReference type="AlphaFoldDB" id="A0A6H0WJD6"/>
<feature type="transmembrane region" description="Helical" evidence="1">
    <location>
        <begin position="88"/>
        <end position="112"/>
    </location>
</feature>
<gene>
    <name evidence="2" type="ORF">G4P54_10810</name>
</gene>
<organism evidence="2 3">
    <name type="scientific">Bacillus tequilensis</name>
    <dbReference type="NCBI Taxonomy" id="227866"/>
    <lineage>
        <taxon>Bacteria</taxon>
        <taxon>Bacillati</taxon>
        <taxon>Bacillota</taxon>
        <taxon>Bacilli</taxon>
        <taxon>Bacillales</taxon>
        <taxon>Bacillaceae</taxon>
        <taxon>Bacillus</taxon>
    </lineage>
</organism>